<dbReference type="Proteomes" id="UP000339249">
    <property type="component" value="Unassembled WGS sequence"/>
</dbReference>
<feature type="domain" description="Glutamate synthase" evidence="2">
    <location>
        <begin position="2"/>
        <end position="55"/>
    </location>
</feature>
<organism evidence="3 4">
    <name type="scientific">Raoultella terrigena</name>
    <name type="common">Klebsiella terrigena</name>
    <dbReference type="NCBI Taxonomy" id="577"/>
    <lineage>
        <taxon>Bacteria</taxon>
        <taxon>Pseudomonadati</taxon>
        <taxon>Pseudomonadota</taxon>
        <taxon>Gammaproteobacteria</taxon>
        <taxon>Enterobacterales</taxon>
        <taxon>Enterobacteriaceae</taxon>
        <taxon>Klebsiella/Raoultella group</taxon>
        <taxon>Raoultella</taxon>
    </lineage>
</organism>
<protein>
    <submittedName>
        <fullName evidence="3">Glutamate synthase [NADPH] large chain</fullName>
        <ecNumber evidence="3">1.4.1.13</ecNumber>
    </submittedName>
</protein>
<proteinExistence type="inferred from homology"/>
<dbReference type="AlphaFoldDB" id="A0A4U9D300"/>
<dbReference type="EC" id="1.4.1.13" evidence="3"/>
<evidence type="ECO:0000313" key="4">
    <source>
        <dbReference type="Proteomes" id="UP000339249"/>
    </source>
</evidence>
<evidence type="ECO:0000313" key="3">
    <source>
        <dbReference type="EMBL" id="VTN12057.1"/>
    </source>
</evidence>
<reference evidence="3 4" key="1">
    <citation type="submission" date="2019-04" db="EMBL/GenBank/DDBJ databases">
        <authorList>
            <consortium name="Pathogen Informatics"/>
        </authorList>
    </citation>
    <scope>NUCLEOTIDE SEQUENCE [LARGE SCALE GENOMIC DNA]</scope>
    <source>
        <strain evidence="3 4">NCTC9185</strain>
    </source>
</reference>
<dbReference type="InterPro" id="IPR013785">
    <property type="entry name" value="Aldolase_TIM"/>
</dbReference>
<sequence length="71" mass="7728">MKYAGCPWELGLVETQQALVANGLRIRFACSGRGLKTGLDIIKAAILGAESFGSAPVRWWRWAVNTCVFAT</sequence>
<evidence type="ECO:0000256" key="1">
    <source>
        <dbReference type="ARBA" id="ARBA00009716"/>
    </source>
</evidence>
<dbReference type="EMBL" id="CABDVU010000001">
    <property type="protein sequence ID" value="VTN12057.1"/>
    <property type="molecule type" value="Genomic_DNA"/>
</dbReference>
<dbReference type="GO" id="GO:0006537">
    <property type="term" value="P:glutamate biosynthetic process"/>
    <property type="evidence" value="ECO:0007669"/>
    <property type="project" value="InterPro"/>
</dbReference>
<evidence type="ECO:0000259" key="2">
    <source>
        <dbReference type="Pfam" id="PF01645"/>
    </source>
</evidence>
<dbReference type="Gene3D" id="3.20.20.70">
    <property type="entry name" value="Aldolase class I"/>
    <property type="match status" value="1"/>
</dbReference>
<accession>A0A4U9D300</accession>
<name>A0A4U9D300_RAOTE</name>
<gene>
    <name evidence="3" type="primary">gltB_7</name>
    <name evidence="3" type="ORF">NCTC9185_04027</name>
</gene>
<keyword evidence="3" id="KW-0560">Oxidoreductase</keyword>
<dbReference type="Pfam" id="PF01645">
    <property type="entry name" value="Glu_synthase"/>
    <property type="match status" value="1"/>
</dbReference>
<dbReference type="SUPFAM" id="SSF51395">
    <property type="entry name" value="FMN-linked oxidoreductases"/>
    <property type="match status" value="1"/>
</dbReference>
<dbReference type="InterPro" id="IPR002932">
    <property type="entry name" value="Glu_synthdom"/>
</dbReference>
<comment type="similarity">
    <text evidence="1">Belongs to the glutamate synthase family.</text>
</comment>
<dbReference type="GO" id="GO:0004355">
    <property type="term" value="F:glutamate synthase (NADPH) activity"/>
    <property type="evidence" value="ECO:0007669"/>
    <property type="project" value="UniProtKB-EC"/>
</dbReference>